<evidence type="ECO:0000256" key="4">
    <source>
        <dbReference type="ARBA" id="ARBA00023157"/>
    </source>
</evidence>
<dbReference type="PRINTS" id="PR00081">
    <property type="entry name" value="GDHRDH"/>
</dbReference>
<dbReference type="Pfam" id="PF00106">
    <property type="entry name" value="adh_short"/>
    <property type="match status" value="1"/>
</dbReference>
<evidence type="ECO:0000313" key="7">
    <source>
        <dbReference type="EMBL" id="TSL34542.1"/>
    </source>
</evidence>
<dbReference type="PANTHER" id="PTHR24322">
    <property type="entry name" value="PKSB"/>
    <property type="match status" value="1"/>
</dbReference>
<dbReference type="AlphaFoldDB" id="A0A556TYQ2"/>
<dbReference type="Pfam" id="PF01160">
    <property type="entry name" value="Opiods_neuropep"/>
    <property type="match status" value="1"/>
</dbReference>
<dbReference type="OrthoDB" id="9928775at2759"/>
<evidence type="ECO:0000313" key="8">
    <source>
        <dbReference type="Proteomes" id="UP000319801"/>
    </source>
</evidence>
<dbReference type="InterPro" id="IPR006024">
    <property type="entry name" value="Opioid_neupept"/>
</dbReference>
<protein>
    <submittedName>
        <fullName evidence="7">Epidermal retinol dehydrogenase 2</fullName>
    </submittedName>
</protein>
<dbReference type="GO" id="GO:0016616">
    <property type="term" value="F:oxidoreductase activity, acting on the CH-OH group of donors, NAD or NADP as acceptor"/>
    <property type="evidence" value="ECO:0007669"/>
    <property type="project" value="TreeGrafter"/>
</dbReference>
<feature type="signal peptide" evidence="6">
    <location>
        <begin position="1"/>
        <end position="18"/>
    </location>
</feature>
<organism evidence="7 8">
    <name type="scientific">Bagarius yarrelli</name>
    <name type="common">Goonch</name>
    <name type="synonym">Bagrus yarrelli</name>
    <dbReference type="NCBI Taxonomy" id="175774"/>
    <lineage>
        <taxon>Eukaryota</taxon>
        <taxon>Metazoa</taxon>
        <taxon>Chordata</taxon>
        <taxon>Craniata</taxon>
        <taxon>Vertebrata</taxon>
        <taxon>Euteleostomi</taxon>
        <taxon>Actinopterygii</taxon>
        <taxon>Neopterygii</taxon>
        <taxon>Teleostei</taxon>
        <taxon>Ostariophysi</taxon>
        <taxon>Siluriformes</taxon>
        <taxon>Sisoridae</taxon>
        <taxon>Sisorinae</taxon>
        <taxon>Bagarius</taxon>
    </lineage>
</organism>
<keyword evidence="6" id="KW-0732">Signal</keyword>
<dbReference type="EMBL" id="VCAZ01000030">
    <property type="protein sequence ID" value="TSL34542.1"/>
    <property type="molecule type" value="Genomic_DNA"/>
</dbReference>
<dbReference type="InterPro" id="IPR036291">
    <property type="entry name" value="NAD(P)-bd_dom_sf"/>
</dbReference>
<proteinExistence type="inferred from homology"/>
<dbReference type="Gene3D" id="3.40.50.720">
    <property type="entry name" value="NAD(P)-binding Rossmann-like Domain"/>
    <property type="match status" value="1"/>
</dbReference>
<accession>A0A556TYQ2</accession>
<dbReference type="InterPro" id="IPR002347">
    <property type="entry name" value="SDR_fam"/>
</dbReference>
<reference evidence="7 8" key="1">
    <citation type="journal article" date="2019" name="Genome Biol. Evol.">
        <title>Whole-Genome Sequencing of the Giant Devil Catfish, Bagarius yarrelli.</title>
        <authorList>
            <person name="Jiang W."/>
            <person name="Lv Y."/>
            <person name="Cheng L."/>
            <person name="Yang K."/>
            <person name="Chao B."/>
            <person name="Wang X."/>
            <person name="Li Y."/>
            <person name="Pan X."/>
            <person name="You X."/>
            <person name="Zhang Y."/>
            <person name="Yang J."/>
            <person name="Li J."/>
            <person name="Zhang X."/>
            <person name="Liu S."/>
            <person name="Sun C."/>
            <person name="Yang J."/>
            <person name="Shi Q."/>
        </authorList>
    </citation>
    <scope>NUCLEOTIDE SEQUENCE [LARGE SCALE GENOMIC DNA]</scope>
    <source>
        <strain evidence="7">JWS20170419001</strain>
        <tissue evidence="7">Muscle</tissue>
    </source>
</reference>
<comment type="similarity">
    <text evidence="2">Belongs to the opioid neuropeptide precursor family.</text>
</comment>
<evidence type="ECO:0000256" key="5">
    <source>
        <dbReference type="RuleBase" id="RU000363"/>
    </source>
</evidence>
<dbReference type="GO" id="GO:0005576">
    <property type="term" value="C:extracellular region"/>
    <property type="evidence" value="ECO:0007669"/>
    <property type="project" value="UniProtKB-SubCell"/>
</dbReference>
<dbReference type="GO" id="GO:0005811">
    <property type="term" value="C:lipid droplet"/>
    <property type="evidence" value="ECO:0007669"/>
    <property type="project" value="TreeGrafter"/>
</dbReference>
<keyword evidence="4" id="KW-1015">Disulfide bond</keyword>
<sequence>MRLRWVLFFSACLRMVSADCGSDCAYCSVHLQQTHANSVECILQCEGHLSNGGSWGICQNFLQTTEGTSDAEQAFTETYSLPQQHHQEKKYGGFMKRYGGFMKRYGGFMKRYGGFMKKAAEVYEPQLDDIDQSREILSKNDMEMLANMVEDDTEREELAMKGSQIAKTEVDELEGVVKRYGGFMRRGYESGAGVKPLQKRYGGFMRRVGRPDWGEEPKPNRGVFKRSPEEEEEVKREVGDITILVNNAGIVTGTKFLQCPDTHIEKTMEVNTMAHFWTCKAFLPAMIAANHGHVVSIASSAGLIGVSGLAAVGFAESMALELLAIGCNGVKTTIVCPFFINTGMFEGAVTK</sequence>
<comment type="similarity">
    <text evidence="5">Belongs to the short-chain dehydrogenases/reductases (SDR) family.</text>
</comment>
<gene>
    <name evidence="7" type="ORF">Baya_6755</name>
</gene>
<comment type="caution">
    <text evidence="7">The sequence shown here is derived from an EMBL/GenBank/DDBJ whole genome shotgun (WGS) entry which is preliminary data.</text>
</comment>
<keyword evidence="8" id="KW-1185">Reference proteome</keyword>
<dbReference type="PANTHER" id="PTHR24322:SF747">
    <property type="entry name" value="EPIDERMAL RETINAL DEHYDROGENASE 2-RELATED"/>
    <property type="match status" value="1"/>
</dbReference>
<keyword evidence="3" id="KW-0964">Secreted</keyword>
<dbReference type="Proteomes" id="UP000319801">
    <property type="component" value="Unassembled WGS sequence"/>
</dbReference>
<evidence type="ECO:0000256" key="6">
    <source>
        <dbReference type="SAM" id="SignalP"/>
    </source>
</evidence>
<evidence type="ECO:0000256" key="2">
    <source>
        <dbReference type="ARBA" id="ARBA00008543"/>
    </source>
</evidence>
<name>A0A556TYQ2_BAGYA</name>
<comment type="subcellular location">
    <subcellularLocation>
        <location evidence="1">Secreted</location>
    </subcellularLocation>
</comment>
<dbReference type="GO" id="GO:0007218">
    <property type="term" value="P:neuropeptide signaling pathway"/>
    <property type="evidence" value="ECO:0007669"/>
    <property type="project" value="InterPro"/>
</dbReference>
<feature type="chain" id="PRO_5021818653" evidence="6">
    <location>
        <begin position="19"/>
        <end position="351"/>
    </location>
</feature>
<evidence type="ECO:0000256" key="1">
    <source>
        <dbReference type="ARBA" id="ARBA00004613"/>
    </source>
</evidence>
<dbReference type="SUPFAM" id="SSF51735">
    <property type="entry name" value="NAD(P)-binding Rossmann-fold domains"/>
    <property type="match status" value="1"/>
</dbReference>
<dbReference type="PRINTS" id="PR00080">
    <property type="entry name" value="SDRFAMILY"/>
</dbReference>
<evidence type="ECO:0000256" key="3">
    <source>
        <dbReference type="ARBA" id="ARBA00022525"/>
    </source>
</evidence>